<gene>
    <name evidence="29" type="ORF">C9160_11475</name>
    <name evidence="28" type="ORF">C9194_01120</name>
    <name evidence="30" type="ORF">C9Z68_11620</name>
    <name evidence="1" type="ORF">D3G36_20545</name>
    <name evidence="14" type="ORF">E4K51_11085</name>
    <name evidence="2" type="ORF">E6D34_14660</name>
    <name evidence="24" type="ORF">EIA08_07000</name>
    <name evidence="13" type="ORF">EIZ93_05690</name>
    <name evidence="26" type="ORF">EPS76_01930</name>
    <name evidence="25" type="ORF">EPS97_08710</name>
    <name evidence="27" type="ORF">EWK56_05630</name>
    <name evidence="11" type="ORF">F7F11_01415</name>
    <name evidence="4" type="ORF">F9413_13130</name>
    <name evidence="33" type="ORF">FKO60_18740</name>
    <name evidence="22" type="ORF">FPI65_16790</name>
    <name evidence="23" type="ORF">FTV93_24180</name>
    <name evidence="31" type="ORF">FV293_17510</name>
    <name evidence="32" type="ORF">FWK02_31590</name>
    <name evidence="3" type="ORF">FZU14_10745</name>
    <name evidence="6" type="ORF">GNW61_10020</name>
    <name evidence="5" type="ORF">GOP25_06360</name>
    <name evidence="12" type="ORF">GP711_06375</name>
    <name evidence="19" type="ORF">GP944_15935</name>
    <name evidence="18" type="ORF">GP965_22115</name>
    <name evidence="17" type="ORF">GQM04_09075</name>
    <name evidence="16" type="ORF">GQM13_06810</name>
    <name evidence="15" type="ORF">GQM21_09410</name>
    <name evidence="7" type="ORF">GRC73_13235</name>
    <name evidence="20" type="ORF">GRW05_26300</name>
    <name evidence="21" type="ORF">GRW24_18435</name>
    <name evidence="8" type="ORF">HIE29_001543</name>
    <name evidence="9" type="ORF">HL601_05610</name>
    <name evidence="10" type="ORF">HLZ39_12735</name>
</gene>
<dbReference type="Proteomes" id="UP000327073">
    <property type="component" value="Unassembled WGS sequence"/>
</dbReference>
<dbReference type="Proteomes" id="UP000436141">
    <property type="component" value="Unassembled WGS sequence"/>
</dbReference>
<dbReference type="Proteomes" id="UP000359125">
    <property type="component" value="Unassembled WGS sequence"/>
</dbReference>
<dbReference type="EMBL" id="DABCJL010000003">
    <property type="protein sequence ID" value="HAH7768142.1"/>
    <property type="molecule type" value="Genomic_DNA"/>
</dbReference>
<dbReference type="AlphaFoldDB" id="A0A3P1KA57"/>
<dbReference type="Proteomes" id="UP000321295">
    <property type="component" value="Unassembled WGS sequence"/>
</dbReference>
<dbReference type="Proteomes" id="UP000531962">
    <property type="component" value="Unassembled WGS sequence"/>
</dbReference>
<evidence type="ECO:0000313" key="61">
    <source>
        <dbReference type="Proteomes" id="UP000543424"/>
    </source>
</evidence>
<reference evidence="13 46" key="4">
    <citation type="journal article" date="2019" name="Environ. Health Perspect.">
        <title>Inter-host Transmission of Carbapenemase-Producing Escherichia coli among Humans and Backyard Animals.</title>
        <authorList>
            <person name="Li J."/>
            <person name="Bi Z."/>
            <person name="Ma S."/>
            <person name="Chen B."/>
            <person name="Cai C."/>
            <person name="He J."/>
            <person name="Schwarz S."/>
            <person name="Sun C."/>
            <person name="Zhou Y."/>
            <person name="Yin J."/>
            <person name="Hulth A."/>
            <person name="Wang Y."/>
            <person name="Shen Z."/>
            <person name="Wang S."/>
            <person name="Wu C."/>
            <person name="Nilsson L.E."/>
            <person name="Walsh T.R."/>
            <person name="Borjesson S."/>
            <person name="Shen J."/>
            <person name="Sun Q."/>
            <person name="Wang Y."/>
        </authorList>
    </citation>
    <scope>NUCLEOTIDE SEQUENCE [LARGE SCALE GENOMIC DNA]</scope>
    <source>
        <strain evidence="13 46">A016f</strain>
    </source>
</reference>
<dbReference type="Proteomes" id="UP000321299">
    <property type="component" value="Chromosome"/>
</dbReference>
<evidence type="ECO:0000313" key="20">
    <source>
        <dbReference type="EMBL" id="MXI77697.1"/>
    </source>
</evidence>
<protein>
    <submittedName>
        <fullName evidence="24">Uncharacterized protein</fullName>
    </submittedName>
</protein>
<reference evidence="50 54" key="18">
    <citation type="submission" date="2019-12" db="EMBL/GenBank/DDBJ databases">
        <title>Enteriobacteria Tanzani isolates_8377-8380.</title>
        <authorList>
            <person name="Subbiah M."/>
            <person name="Call D."/>
        </authorList>
    </citation>
    <scope>NUCLEOTIDE SEQUENCE [LARGE SCALE GENOMIC DNA]</scope>
    <source>
        <strain evidence="19 50">8378wB3</strain>
        <strain evidence="18 54">8378wH8</strain>
    </source>
</reference>
<evidence type="ECO:0000313" key="33">
    <source>
        <dbReference type="EMBL" id="TZE46565.1"/>
    </source>
</evidence>
<reference evidence="14 52" key="5">
    <citation type="journal article" date="2019" name="Microorganisms">
        <title>Characteristics of Carbapenem-Resistant and Colistin-Resistant Escherichia coli Co-Producing NDM-1 and MCR-1 from Pig Farms in China.</title>
        <authorList>
            <person name="Peng Z."/>
            <person name="Li X."/>
            <person name="Hu Z."/>
            <person name="Li Z."/>
            <person name="Lv Y."/>
            <person name="Lei M."/>
            <person name="Wu B."/>
            <person name="Chen H."/>
            <person name="Wang X."/>
        </authorList>
    </citation>
    <scope>NUCLEOTIDE SEQUENCE [LARGE SCALE GENOMIC DNA]</scope>
    <source>
        <strain evidence="14 52">RXD010</strain>
    </source>
</reference>
<evidence type="ECO:0000313" key="15">
    <source>
        <dbReference type="EMBL" id="MWK97415.1"/>
    </source>
</evidence>
<dbReference type="Proteomes" id="UP000306700">
    <property type="component" value="Unassembled WGS sequence"/>
</dbReference>
<evidence type="ECO:0000313" key="11">
    <source>
        <dbReference type="EMBL" id="KAB0127279.1"/>
    </source>
</evidence>
<evidence type="ECO:0000313" key="62">
    <source>
        <dbReference type="Proteomes" id="UP000591371"/>
    </source>
</evidence>
<dbReference type="EMBL" id="AASWBF010000017">
    <property type="protein sequence ID" value="EFH4961449.1"/>
    <property type="molecule type" value="Genomic_DNA"/>
</dbReference>
<evidence type="ECO:0000313" key="27">
    <source>
        <dbReference type="EMBL" id="RYL84797.1"/>
    </source>
</evidence>
<evidence type="ECO:0000313" key="31">
    <source>
        <dbReference type="EMBL" id="TXQ32583.1"/>
    </source>
</evidence>
<evidence type="ECO:0000313" key="8">
    <source>
        <dbReference type="EMBL" id="HAH7768142.1"/>
    </source>
</evidence>
<evidence type="ECO:0000313" key="1">
    <source>
        <dbReference type="EMBL" id="EFA4420213.1"/>
    </source>
</evidence>
<reference evidence="63 64" key="1">
    <citation type="journal article" date="2018" name="Genome Biol.">
        <title>SKESA: strategic k-mer extension for scrupulous assemblies.</title>
        <authorList>
            <person name="Souvorov A."/>
            <person name="Agarwala R."/>
            <person name="Lipman D.J."/>
        </authorList>
    </citation>
    <scope>NUCLEOTIDE SEQUENCE [LARGE SCALE GENOMIC DNA]</scope>
    <source>
        <strain evidence="8">C0382</strain>
        <strain evidence="9">EC00605</strain>
        <strain evidence="7">EC00763</strain>
        <strain evidence="10">Ecoli[ST-405]</strain>
        <strain evidence="63">ecoli[ST-405]</strain>
    </source>
</reference>
<proteinExistence type="predicted"/>
<evidence type="ECO:0000313" key="2">
    <source>
        <dbReference type="EMBL" id="EFC9750500.1"/>
    </source>
</evidence>
<dbReference type="EMBL" id="VZEL01000001">
    <property type="protein sequence ID" value="KAB0127279.1"/>
    <property type="molecule type" value="Genomic_DNA"/>
</dbReference>
<evidence type="ECO:0000313" key="51">
    <source>
        <dbReference type="Proteomes" id="UP000447081"/>
    </source>
</evidence>
<evidence type="ECO:0000313" key="38">
    <source>
        <dbReference type="Proteomes" id="UP000305093"/>
    </source>
</evidence>
<dbReference type="EMBL" id="WUIY01000405">
    <property type="protein sequence ID" value="MXI77697.1"/>
    <property type="molecule type" value="Genomic_DNA"/>
</dbReference>
<evidence type="ECO:0000313" key="23">
    <source>
        <dbReference type="EMBL" id="QED75737.1"/>
    </source>
</evidence>
<reference evidence="48 51" key="17">
    <citation type="submission" date="2019-12" db="EMBL/GenBank/DDBJ databases">
        <title>Enteriobacteria Tanzani isolates_10434.</title>
        <authorList>
            <person name="Subbiah M."/>
            <person name="Call D."/>
        </authorList>
    </citation>
    <scope>NUCLEOTIDE SEQUENCE [LARGE SCALE GENOMIC DNA]</scope>
    <source>
        <strain evidence="20 48">10434wD1</strain>
        <strain evidence="21 51">10434wG3</strain>
    </source>
</reference>
<dbReference type="Proteomes" id="UP000591371">
    <property type="component" value="Unassembled WGS sequence"/>
</dbReference>
<evidence type="ECO:0000313" key="19">
    <source>
        <dbReference type="EMBL" id="MWU32247.1"/>
    </source>
</evidence>
<evidence type="ECO:0000313" key="13">
    <source>
        <dbReference type="EMBL" id="MQK23813.1"/>
    </source>
</evidence>
<dbReference type="EMBL" id="WTMQ01000002">
    <property type="protein sequence ID" value="MWL03152.1"/>
    <property type="molecule type" value="Genomic_DNA"/>
</dbReference>
<dbReference type="EMBL" id="AASWOY010000019">
    <property type="protein sequence ID" value="EFH6649076.1"/>
    <property type="molecule type" value="Genomic_DNA"/>
</dbReference>
<reference evidence="23 42" key="11">
    <citation type="submission" date="2019-08" db="EMBL/GenBank/DDBJ databases">
        <title>Plasmid- and chromosome-located mcr-3 in mcr-1-positive Escherichia coli from diseased swine, Taiwan.</title>
        <authorList>
            <person name="Hsu C.-Y."/>
            <person name="Huang W.-C."/>
            <person name="Lauderdale T.-L."/>
        </authorList>
    </citation>
    <scope>NUCLEOTIDE SEQUENCE [LARGE SCALE GENOMIC DNA]</scope>
    <source>
        <strain evidence="23 42">NCYU-26-73</strain>
    </source>
</reference>
<reference evidence="27 37" key="7">
    <citation type="submission" date="2019-02" db="EMBL/GenBank/DDBJ databases">
        <authorList>
            <person name="Slukin P."/>
            <person name="Fursova N."/>
            <person name="Ermolenko Z."/>
            <person name="Mayskaya N."/>
            <person name="Kislichkina A."/>
            <person name="Mukhina T."/>
            <person name="Sizova A."/>
            <person name="Bogun A."/>
        </authorList>
    </citation>
    <scope>NUCLEOTIDE SEQUENCE [LARGE SCALE GENOMIC DNA]</scope>
    <source>
        <strain evidence="27">SCPM-O-B-8431</strain>
        <strain evidence="37">SCPM-O-B-8431(U15)</strain>
    </source>
</reference>
<sequence length="72" mass="8011">MSQTPVTRFAPCFAACCSINSSARWQRVISCISPPINYCQLQAIIVPVLIIPAVNNVDDVEMTRRHGDEIHL</sequence>
<dbReference type="EMBL" id="RRNI01000010">
    <property type="protein sequence ID" value="TJH21721.1"/>
    <property type="molecule type" value="Genomic_DNA"/>
</dbReference>
<dbReference type="EMBL" id="WSGM01000003">
    <property type="protein sequence ID" value="KAE9733430.1"/>
    <property type="molecule type" value="Genomic_DNA"/>
</dbReference>
<accession>A0A3P1KA57</accession>
<dbReference type="EMBL" id="AASEBA010000025">
    <property type="protein sequence ID" value="EFC9750500.1"/>
    <property type="molecule type" value="Genomic_DNA"/>
</dbReference>
<dbReference type="EMBL" id="RQTU01000004">
    <property type="protein sequence ID" value="RRD77124.1"/>
    <property type="molecule type" value="Genomic_DNA"/>
</dbReference>
<evidence type="ECO:0000313" key="36">
    <source>
        <dbReference type="Proteomes" id="UP000290652"/>
    </source>
</evidence>
<dbReference type="Proteomes" id="UP000843571">
    <property type="component" value="Unassembled WGS sequence"/>
</dbReference>
<dbReference type="EMBL" id="SCIU01000012">
    <property type="protein sequence ID" value="RXB31750.1"/>
    <property type="molecule type" value="Genomic_DNA"/>
</dbReference>
<dbReference type="EMBL" id="WTRC01000525">
    <property type="protein sequence ID" value="MWT23581.1"/>
    <property type="molecule type" value="Genomic_DNA"/>
</dbReference>
<dbReference type="Proteomes" id="UP000288730">
    <property type="component" value="Unassembled WGS sequence"/>
</dbReference>
<evidence type="ECO:0000313" key="45">
    <source>
        <dbReference type="Proteomes" id="UP000327073"/>
    </source>
</evidence>
<evidence type="ECO:0000313" key="6">
    <source>
        <dbReference type="EMBL" id="EFH6649076.1"/>
    </source>
</evidence>
<evidence type="ECO:0000313" key="52">
    <source>
        <dbReference type="Proteomes" id="UP000460351"/>
    </source>
</evidence>
<dbReference type="EMBL" id="SCJN01000007">
    <property type="protein sequence ID" value="RXD17980.1"/>
    <property type="molecule type" value="Genomic_DNA"/>
</dbReference>
<reference evidence="2 60" key="9">
    <citation type="submission" date="2019-05" db="EMBL/GenBank/DDBJ databases">
        <authorList>
            <consortium name="NARMS: The National Antimicrobial Resistance Monitoring System"/>
        </authorList>
    </citation>
    <scope>NUCLEOTIDE SEQUENCE [LARGE SCALE GENOMIC DNA]</scope>
    <source>
        <strain evidence="3 59">19MD07CB01-EC</strain>
        <strain evidence="2 60">CVM N18EC122</strain>
        <strain evidence="4 61">CVM N19EC0130</strain>
    </source>
</reference>
<evidence type="ECO:0000313" key="53">
    <source>
        <dbReference type="Proteomes" id="UP000462271"/>
    </source>
</evidence>
<reference evidence="5 58" key="19">
    <citation type="submission" date="2019-12" db="EMBL/GenBank/DDBJ databases">
        <authorList>
            <consortium name="GenomeTrakr network: Whole genome sequencing for foodborne pathogen traceback"/>
        </authorList>
    </citation>
    <scope>NUCLEOTIDE SEQUENCE [LARGE SCALE GENOMIC DNA]</scope>
    <source>
        <strain evidence="1 62">PSU-1190</strain>
        <strain evidence="6 57">PSU-2072</strain>
        <strain evidence="5 58">PSU-2243</strain>
    </source>
</reference>
<dbReference type="Proteomes" id="UP000305093">
    <property type="component" value="Unassembled WGS sequence"/>
</dbReference>
<evidence type="ECO:0000313" key="9">
    <source>
        <dbReference type="EMBL" id="HAJ0995086.1"/>
    </source>
</evidence>
<evidence type="ECO:0000313" key="18">
    <source>
        <dbReference type="EMBL" id="MWT23581.1"/>
    </source>
</evidence>
<evidence type="ECO:0000313" key="14">
    <source>
        <dbReference type="EMBL" id="MQS30707.1"/>
    </source>
</evidence>
<dbReference type="Proteomes" id="UP000290652">
    <property type="component" value="Unassembled WGS sequence"/>
</dbReference>
<dbReference type="EMBL" id="VHKY01000017">
    <property type="protein sequence ID" value="TZE46565.1"/>
    <property type="molecule type" value="Genomic_DNA"/>
</dbReference>
<evidence type="ECO:0000313" key="57">
    <source>
        <dbReference type="Proteomes" id="UP000530628"/>
    </source>
</evidence>
<name>A0A3P1KA57_ECOLX</name>
<dbReference type="Proteomes" id="UP000471490">
    <property type="component" value="Unassembled WGS sequence"/>
</dbReference>
<dbReference type="EMBL" id="VLTB01000282">
    <property type="protein sequence ID" value="NDR92883.1"/>
    <property type="molecule type" value="Genomic_DNA"/>
</dbReference>
<dbReference type="EMBL" id="WTML01000022">
    <property type="protein sequence ID" value="MWK97415.1"/>
    <property type="molecule type" value="Genomic_DNA"/>
</dbReference>
<evidence type="ECO:0000313" key="5">
    <source>
        <dbReference type="EMBL" id="EFH5891861.1"/>
    </source>
</evidence>
<dbReference type="Proteomes" id="UP000291778">
    <property type="component" value="Unassembled WGS sequence"/>
</dbReference>
<evidence type="ECO:0000313" key="22">
    <source>
        <dbReference type="EMBL" id="NDR92883.1"/>
    </source>
</evidence>
<evidence type="ECO:0000313" key="37">
    <source>
        <dbReference type="Proteomes" id="UP000291778"/>
    </source>
</evidence>
<evidence type="ECO:0000313" key="42">
    <source>
        <dbReference type="Proteomes" id="UP000321299"/>
    </source>
</evidence>
<dbReference type="EMBL" id="AASWIS010000005">
    <property type="protein sequence ID" value="EFH5891861.1"/>
    <property type="molecule type" value="Genomic_DNA"/>
</dbReference>
<evidence type="ECO:0000313" key="63">
    <source>
        <dbReference type="Proteomes" id="UP000842519"/>
    </source>
</evidence>
<evidence type="ECO:0000313" key="56">
    <source>
        <dbReference type="Proteomes" id="UP000487258"/>
    </source>
</evidence>
<evidence type="ECO:0000313" key="32">
    <source>
        <dbReference type="EMBL" id="TXS97751.1"/>
    </source>
</evidence>
<dbReference type="EMBL" id="RYCF01000010">
    <property type="protein sequence ID" value="MQK23813.1"/>
    <property type="molecule type" value="Genomic_DNA"/>
</dbReference>
<evidence type="ECO:0000313" key="29">
    <source>
        <dbReference type="EMBL" id="TJH21721.1"/>
    </source>
</evidence>
<reference evidence="41 43" key="12">
    <citation type="submission" date="2019-08" db="EMBL/GenBank/DDBJ databases">
        <title>Whole genome analysis of cultivated E. coli strains isolated from CD patients and healthy donors.</title>
        <authorList>
            <person name="Siniagina M.N."/>
            <person name="Markelova M.I."/>
            <person name="Laikov A.V."/>
            <person name="Boulygina E.A."/>
            <person name="Khusnutdinova D.R."/>
            <person name="Kharchenko A."/>
            <person name="Grigoryeva T.V."/>
        </authorList>
    </citation>
    <scope>NUCLEOTIDE SEQUENCE [LARGE SCALE GENOMIC DNA]</scope>
    <source>
        <strain evidence="31 41">1_45_11</strain>
        <strain evidence="32 43">3_77_5</strain>
    </source>
</reference>
<evidence type="ECO:0000313" key="46">
    <source>
        <dbReference type="Proteomes" id="UP000359125"/>
    </source>
</evidence>
<evidence type="ECO:0000313" key="10">
    <source>
        <dbReference type="EMBL" id="HAJ5805367.1"/>
    </source>
</evidence>
<evidence type="ECO:0000313" key="64">
    <source>
        <dbReference type="Proteomes" id="UP000843571"/>
    </source>
</evidence>
<evidence type="ECO:0000313" key="28">
    <source>
        <dbReference type="EMBL" id="TJF72244.1"/>
    </source>
</evidence>
<evidence type="ECO:0000313" key="40">
    <source>
        <dbReference type="Proteomes" id="UP000309937"/>
    </source>
</evidence>
<evidence type="ECO:0000313" key="25">
    <source>
        <dbReference type="EMBL" id="RXB31750.1"/>
    </source>
</evidence>
<dbReference type="Proteomes" id="UP000430081">
    <property type="component" value="Unassembled WGS sequence"/>
</dbReference>
<dbReference type="EMBL" id="DABBJX010000013">
    <property type="protein sequence ID" value="HAH4524968.1"/>
    <property type="molecule type" value="Genomic_DNA"/>
</dbReference>
<dbReference type="Proteomes" id="UP000487258">
    <property type="component" value="Unassembled WGS sequence"/>
</dbReference>
<dbReference type="EMBL" id="WTMY01000059">
    <property type="protein sequence ID" value="MWL45670.1"/>
    <property type="molecule type" value="Genomic_DNA"/>
</dbReference>
<evidence type="ECO:0000313" key="35">
    <source>
        <dbReference type="Proteomes" id="UP000288730"/>
    </source>
</evidence>
<dbReference type="Proteomes" id="UP000543424">
    <property type="component" value="Unassembled WGS sequence"/>
</dbReference>
<dbReference type="EMBL" id="VSBS01001874">
    <property type="protein sequence ID" value="TXS97751.1"/>
    <property type="molecule type" value="Genomic_DNA"/>
</dbReference>
<evidence type="ECO:0000313" key="4">
    <source>
        <dbReference type="EMBL" id="EFH4961449.1"/>
    </source>
</evidence>
<reference evidence="23 42" key="13">
    <citation type="submission" date="2019-08" db="EMBL/GenBank/DDBJ databases">
        <authorList>
            <person name="Chen F.-J."/>
            <person name="Wu H.-C."/>
            <person name="Liao Y.-C."/>
            <person name="Kuo S.-C."/>
        </authorList>
    </citation>
    <scope>NUCLEOTIDE SEQUENCE [LARGE SCALE GENOMIC DNA]</scope>
    <source>
        <strain evidence="23 42">NCYU-26-73</strain>
    </source>
</reference>
<dbReference type="Proteomes" id="UP000532204">
    <property type="component" value="Unassembled WGS sequence"/>
</dbReference>
<evidence type="ECO:0000313" key="49">
    <source>
        <dbReference type="Proteomes" id="UP000437875"/>
    </source>
</evidence>
<evidence type="ECO:0000313" key="7">
    <source>
        <dbReference type="EMBL" id="HAH4524968.1"/>
    </source>
</evidence>
<evidence type="ECO:0000313" key="55">
    <source>
        <dbReference type="Proteomes" id="UP000471490"/>
    </source>
</evidence>
<evidence type="ECO:0000313" key="54">
    <source>
        <dbReference type="Proteomes" id="UP000462410"/>
    </source>
</evidence>
<evidence type="ECO:0000313" key="3">
    <source>
        <dbReference type="EMBL" id="EFD6884694.1"/>
    </source>
</evidence>
<evidence type="ECO:0000313" key="50">
    <source>
        <dbReference type="Proteomes" id="UP000441160"/>
    </source>
</evidence>
<dbReference type="EMBL" id="VRXD01000025">
    <property type="protein sequence ID" value="TXQ32583.1"/>
    <property type="molecule type" value="Genomic_DNA"/>
</dbReference>
<dbReference type="EMBL" id="RRGJ01000013">
    <property type="protein sequence ID" value="TJQ15105.1"/>
    <property type="molecule type" value="Genomic_DNA"/>
</dbReference>
<dbReference type="Proteomes" id="UP000530628">
    <property type="component" value="Unassembled WGS sequence"/>
</dbReference>
<dbReference type="Proteomes" id="UP000321461">
    <property type="component" value="Unassembled WGS sequence"/>
</dbReference>
<evidence type="ECO:0000313" key="43">
    <source>
        <dbReference type="Proteomes" id="UP000321461"/>
    </source>
</evidence>
<dbReference type="Proteomes" id="UP000462410">
    <property type="component" value="Unassembled WGS sequence"/>
</dbReference>
<dbReference type="EMBL" id="DABGZR010000004">
    <property type="protein sequence ID" value="HAJ0995086.1"/>
    <property type="molecule type" value="Genomic_DNA"/>
</dbReference>
<dbReference type="Proteomes" id="UP000324120">
    <property type="component" value="Unassembled WGS sequence"/>
</dbReference>
<evidence type="ECO:0000313" key="17">
    <source>
        <dbReference type="EMBL" id="MWL45670.1"/>
    </source>
</evidence>
<evidence type="ECO:0000313" key="58">
    <source>
        <dbReference type="Proteomes" id="UP000531813"/>
    </source>
</evidence>
<dbReference type="EMBL" id="RROO01000002">
    <property type="protein sequence ID" value="TJF72244.1"/>
    <property type="molecule type" value="Genomic_DNA"/>
</dbReference>
<evidence type="ECO:0000313" key="26">
    <source>
        <dbReference type="EMBL" id="RXD17980.1"/>
    </source>
</evidence>
<evidence type="ECO:0000313" key="47">
    <source>
        <dbReference type="Proteomes" id="UP000430081"/>
    </source>
</evidence>
<evidence type="ECO:0000313" key="21">
    <source>
        <dbReference type="EMBL" id="MXJ10430.1"/>
    </source>
</evidence>
<dbReference type="Proteomes" id="UP000460351">
    <property type="component" value="Unassembled WGS sequence"/>
</dbReference>
<dbReference type="EMBL" id="WUIG01000480">
    <property type="protein sequence ID" value="MXJ10430.1"/>
    <property type="molecule type" value="Genomic_DNA"/>
</dbReference>
<reference evidence="24 34" key="2">
    <citation type="submission" date="2018-11" db="EMBL/GenBank/DDBJ databases">
        <title>Enterobacteriaceae from Patient.</title>
        <authorList>
            <person name="Shen C."/>
            <person name="Yang Y."/>
            <person name="Tian G."/>
        </authorList>
    </citation>
    <scope>NUCLEOTIDE SEQUENCE [LARGE SCALE GENOMIC DNA]</scope>
    <source>
        <strain evidence="24 34">GBGD28</strain>
    </source>
</reference>
<dbReference type="Proteomes" id="UP000271008">
    <property type="component" value="Unassembled WGS sequence"/>
</dbReference>
<dbReference type="EMBL" id="AASATZ010000037">
    <property type="protein sequence ID" value="EFA4420213.1"/>
    <property type="molecule type" value="Genomic_DNA"/>
</dbReference>
<evidence type="ECO:0000313" key="24">
    <source>
        <dbReference type="EMBL" id="RRD77124.1"/>
    </source>
</evidence>
<dbReference type="Proteomes" id="UP000441160">
    <property type="component" value="Unassembled WGS sequence"/>
</dbReference>
<evidence type="ECO:0000313" key="16">
    <source>
        <dbReference type="EMBL" id="MWL03152.1"/>
    </source>
</evidence>
<evidence type="ECO:0000313" key="12">
    <source>
        <dbReference type="EMBL" id="KAE9733430.1"/>
    </source>
</evidence>
<evidence type="ECO:0000313" key="48">
    <source>
        <dbReference type="Proteomes" id="UP000436141"/>
    </source>
</evidence>
<reference evidence="10" key="15">
    <citation type="submission" date="2019-11" db="EMBL/GenBank/DDBJ databases">
        <authorList>
            <consortium name="NCBI Pathogen Detection Project"/>
        </authorList>
    </citation>
    <scope>NUCLEOTIDE SEQUENCE</scope>
    <source>
        <strain evidence="8">C0382</strain>
        <strain evidence="9">EC00605</strain>
        <strain evidence="7">EC00763</strain>
        <strain evidence="10">Ecoli[ST-405]</strain>
    </source>
</reference>
<reference evidence="38 39" key="3">
    <citation type="submission" date="2018-12" db="EMBL/GenBank/DDBJ databases">
        <title>Food and Water Safety Consortium.</title>
        <authorList>
            <person name="Tyson S."/>
            <person name="Peterson C.-L."/>
            <person name="Olson A."/>
            <person name="Tyler S."/>
            <person name="Cabral J."/>
            <person name="Lynch T."/>
            <person name="Knox N."/>
            <person name="Van Domselaar G."/>
            <person name="Graham M."/>
        </authorList>
    </citation>
    <scope>NUCLEOTIDE SEQUENCE [LARGE SCALE GENOMIC DNA]</scope>
    <source>
        <strain evidence="30 40">FWSEC0118</strain>
        <strain evidence="29 39">FWSEC0384</strain>
        <strain evidence="28 38">FWSEC0419</strain>
    </source>
</reference>
<dbReference type="EMBL" id="WTRX01000024">
    <property type="protein sequence ID" value="MWU32247.1"/>
    <property type="molecule type" value="Genomic_DNA"/>
</dbReference>
<dbReference type="Proteomes" id="UP000531813">
    <property type="component" value="Unassembled WGS sequence"/>
</dbReference>
<reference evidence="35 36" key="6">
    <citation type="submission" date="2019-01" db="EMBL/GenBank/DDBJ databases">
        <title>Genomic analysis of febrile catheter-associated UTI E. coli isolates.</title>
        <authorList>
            <person name="Potter R."/>
            <person name="Zou Z."/>
            <person name="Henderson J."/>
            <person name="Dantas G."/>
        </authorList>
    </citation>
    <scope>NUCLEOTIDE SEQUENCE [LARGE SCALE GENOMIC DNA]</scope>
    <source>
        <strain evidence="26 35">29_CAASB</strain>
        <strain evidence="25 36">49_rectal</strain>
    </source>
</reference>
<reference evidence="47 53" key="16">
    <citation type="submission" date="2019-12" db="EMBL/GenBank/DDBJ databases">
        <title>Enteriobacteria Tanzani isolates_10432.</title>
        <authorList>
            <person name="Subbiah M."/>
            <person name="Call D."/>
        </authorList>
    </citation>
    <scope>NUCLEOTIDE SEQUENCE [LARGE SCALE GENOMIC DNA]</scope>
    <source>
        <strain evidence="17 56">10432wF6</strain>
        <strain evidence="16 47">10432wG7</strain>
        <strain evidence="15 53">10432wG8</strain>
    </source>
</reference>
<dbReference type="EMBL" id="AASKVF010000012">
    <property type="protein sequence ID" value="EFD6884694.1"/>
    <property type="molecule type" value="Genomic_DNA"/>
</dbReference>
<dbReference type="Proteomes" id="UP000447081">
    <property type="component" value="Unassembled WGS sequence"/>
</dbReference>
<dbReference type="Proteomes" id="UP000842519">
    <property type="component" value="Unassembled WGS sequence"/>
</dbReference>
<reference evidence="22 55" key="20">
    <citation type="journal article" date="2020" name="Int. J. Nanomedicine">
        <title>Consequences Of Long-Term Bacteria's Exposure To Silver Nanoformulations With Different PhysicoChemical Properties.</title>
        <authorList>
            <person name="Kedziora A."/>
            <person name="Wernecki M."/>
            <person name="Korzekwa K."/>
            <person name="Speruda M."/>
            <person name="Gerasymchuk Y."/>
            <person name="Lukowiak A."/>
            <person name="Bugla-Ploskonska G."/>
        </authorList>
    </citation>
    <scope>NUCLEOTIDE SEQUENCE [LARGE SCALE GENOMIC DNA]</scope>
    <source>
        <strain evidence="22 55">ATCC 11230</strain>
    </source>
</reference>
<reference evidence="12 49" key="14">
    <citation type="submission" date="2019-10" db="EMBL/GenBank/DDBJ databases">
        <title>Antimicrobial-resistant enteric bacteria are widely distributed amongst people, animals and the environment in northern Tanzania.</title>
        <authorList>
            <person name="Subbiah M."/>
            <person name="Call D.R."/>
        </authorList>
    </citation>
    <scope>NUCLEOTIDE SEQUENCE [LARGE SCALE GENOMIC DNA]</scope>
    <source>
        <strain evidence="12 49">TzEc067</strain>
    </source>
</reference>
<evidence type="ECO:0000313" key="30">
    <source>
        <dbReference type="EMBL" id="TJQ15105.1"/>
    </source>
</evidence>
<evidence type="ECO:0000313" key="59">
    <source>
        <dbReference type="Proteomes" id="UP000531962"/>
    </source>
</evidence>
<dbReference type="EMBL" id="SERV01000003">
    <property type="protein sequence ID" value="RYL84797.1"/>
    <property type="molecule type" value="Genomic_DNA"/>
</dbReference>
<dbReference type="Proteomes" id="UP000462271">
    <property type="component" value="Unassembled WGS sequence"/>
</dbReference>
<reference evidence="11 45" key="8">
    <citation type="submission" date="2019-03" db="EMBL/GenBank/DDBJ databases">
        <title>Whole Genome Sequencing of Shiga-Toxin Escherichia coli Strains from Nebraska.</title>
        <authorList>
            <person name="Abdalhamid B."/>
            <person name="Mccutchen E.L."/>
            <person name="Bouska A.C."/>
            <person name="Hinrichs S.H."/>
            <person name="Iwen P.C."/>
        </authorList>
    </citation>
    <scope>NUCLEOTIDE SEQUENCE [LARGE SCALE GENOMIC DNA]</scope>
    <source>
        <strain evidence="11 45">STEC_170836</strain>
    </source>
</reference>
<dbReference type="Proteomes" id="UP000309937">
    <property type="component" value="Unassembled WGS sequence"/>
</dbReference>
<reference evidence="33 44" key="10">
    <citation type="submission" date="2019-06" db="EMBL/GenBank/DDBJ databases">
        <title>The presence and diversity of blaCTX-M among Escherichia coli from urban wastewater and feedlot cattle, in Alberta, Canada.</title>
        <authorList>
            <person name="Cormier A.C."/>
            <person name="Chalmer G."/>
            <person name="Cook S.R."/>
            <person name="Zaheer R."/>
            <person name="Hannon S.J."/>
            <person name="Booker C.W."/>
            <person name="Read R."/>
            <person name="Gow S.P."/>
            <person name="Mcallister T.A."/>
            <person name="Boerlin P."/>
        </authorList>
    </citation>
    <scope>NUCLEOTIDE SEQUENCE [LARGE SCALE GENOMIC DNA]</scope>
    <source>
        <strain evidence="33 44">347</strain>
    </source>
</reference>
<dbReference type="EMBL" id="DABGKQ010000017">
    <property type="protein sequence ID" value="HAJ5805367.1"/>
    <property type="molecule type" value="Genomic_DNA"/>
</dbReference>
<evidence type="ECO:0000313" key="44">
    <source>
        <dbReference type="Proteomes" id="UP000324120"/>
    </source>
</evidence>
<organism evidence="24 34">
    <name type="scientific">Escherichia coli</name>
    <dbReference type="NCBI Taxonomy" id="562"/>
    <lineage>
        <taxon>Bacteria</taxon>
        <taxon>Pseudomonadati</taxon>
        <taxon>Pseudomonadota</taxon>
        <taxon>Gammaproteobacteria</taxon>
        <taxon>Enterobacterales</taxon>
        <taxon>Enterobacteriaceae</taxon>
        <taxon>Escherichia</taxon>
    </lineage>
</organism>
<dbReference type="EMBL" id="CP042615">
    <property type="protein sequence ID" value="QED75737.1"/>
    <property type="molecule type" value="Genomic_DNA"/>
</dbReference>
<evidence type="ECO:0000313" key="34">
    <source>
        <dbReference type="Proteomes" id="UP000271008"/>
    </source>
</evidence>
<dbReference type="Proteomes" id="UP000437875">
    <property type="component" value="Unassembled WGS sequence"/>
</dbReference>
<evidence type="ECO:0000313" key="41">
    <source>
        <dbReference type="Proteomes" id="UP000321295"/>
    </source>
</evidence>
<evidence type="ECO:0000313" key="60">
    <source>
        <dbReference type="Proteomes" id="UP000532204"/>
    </source>
</evidence>
<evidence type="ECO:0000313" key="39">
    <source>
        <dbReference type="Proteomes" id="UP000306700"/>
    </source>
</evidence>
<dbReference type="EMBL" id="SQQU01000012">
    <property type="protein sequence ID" value="MQS30707.1"/>
    <property type="molecule type" value="Genomic_DNA"/>
</dbReference>